<dbReference type="STRING" id="1229780.BN381_170039"/>
<dbReference type="Gene3D" id="1.10.287.1490">
    <property type="match status" value="1"/>
</dbReference>
<dbReference type="Proteomes" id="UP000018291">
    <property type="component" value="Unassembled WGS sequence"/>
</dbReference>
<gene>
    <name evidence="3" type="ORF">BN381_170039</name>
</gene>
<dbReference type="EMBL" id="CANL01000009">
    <property type="protein sequence ID" value="CCM63118.1"/>
    <property type="molecule type" value="Genomic_DNA"/>
</dbReference>
<evidence type="ECO:0000313" key="4">
    <source>
        <dbReference type="Proteomes" id="UP000018291"/>
    </source>
</evidence>
<dbReference type="HOGENOM" id="CLU_073076_0_0_11"/>
<dbReference type="Pfam" id="PF24481">
    <property type="entry name" value="CT398_CC"/>
    <property type="match status" value="1"/>
</dbReference>
<organism evidence="3 4">
    <name type="scientific">Candidatus Neomicrothrix parvicella RN1</name>
    <dbReference type="NCBI Taxonomy" id="1229780"/>
    <lineage>
        <taxon>Bacteria</taxon>
        <taxon>Bacillati</taxon>
        <taxon>Actinomycetota</taxon>
        <taxon>Acidimicrobiia</taxon>
        <taxon>Acidimicrobiales</taxon>
        <taxon>Microthrixaceae</taxon>
        <taxon>Candidatus Neomicrothrix</taxon>
    </lineage>
</organism>
<keyword evidence="4" id="KW-1185">Reference proteome</keyword>
<dbReference type="AlphaFoldDB" id="R4YXT8"/>
<dbReference type="eggNOG" id="COG1579">
    <property type="taxonomic scope" value="Bacteria"/>
</dbReference>
<sequence length="240" mass="25999">MGLDGVVQELLALQALDTEADQLRHRLATLPERTEVDAANLAEANAAASLAVLDEQRHVLGRDLKRFEDETASITSHIEEVEATLYGGAVRAPKELTDLQSELNSLKRHRRDVEDQELDVMEQVEPIDAERTKVMAAQALASEQREAAMGRLAAASEVLDAELEGISQRRAEATAGLDGALLVTYEQLRTQFGGVAIAQLTGGRCSGCHLSLPAVDRDRIKRAPADAQVTCPECGRLLAR</sequence>
<protein>
    <submittedName>
        <fullName evidence="3">Uncharacterized protein</fullName>
    </submittedName>
</protein>
<dbReference type="Pfam" id="PF02591">
    <property type="entry name" value="Zn_ribbon_9"/>
    <property type="match status" value="1"/>
</dbReference>
<dbReference type="InterPro" id="IPR052376">
    <property type="entry name" value="Oxidative_Scav/Glycosyltrans"/>
</dbReference>
<reference evidence="3 4" key="1">
    <citation type="journal article" date="2013" name="ISME J.">
        <title>Metabolic model for the filamentous 'Candidatus Microthrix parvicella' based on genomic and metagenomic analyses.</title>
        <authorList>
            <person name="Jon McIlroy S."/>
            <person name="Kristiansen R."/>
            <person name="Albertsen M."/>
            <person name="Michael Karst S."/>
            <person name="Rossetti S."/>
            <person name="Lund Nielsen J."/>
            <person name="Tandoi V."/>
            <person name="James Seviour R."/>
            <person name="Nielsen P.H."/>
        </authorList>
    </citation>
    <scope>NUCLEOTIDE SEQUENCE [LARGE SCALE GENOMIC DNA]</scope>
    <source>
        <strain evidence="3 4">RN1</strain>
    </source>
</reference>
<accession>R4YXT8</accession>
<evidence type="ECO:0000259" key="1">
    <source>
        <dbReference type="Pfam" id="PF02591"/>
    </source>
</evidence>
<dbReference type="InterPro" id="IPR003743">
    <property type="entry name" value="Zf-RING_7"/>
</dbReference>
<evidence type="ECO:0000313" key="3">
    <source>
        <dbReference type="EMBL" id="CCM63118.1"/>
    </source>
</evidence>
<name>R4YXT8_9ACTN</name>
<feature type="domain" description="C4-type zinc ribbon" evidence="1">
    <location>
        <begin position="204"/>
        <end position="238"/>
    </location>
</feature>
<evidence type="ECO:0000259" key="2">
    <source>
        <dbReference type="Pfam" id="PF24481"/>
    </source>
</evidence>
<dbReference type="PANTHER" id="PTHR39082:SF1">
    <property type="entry name" value="SCAVENGER RECEPTOR CLASS A MEMBER 3"/>
    <property type="match status" value="1"/>
</dbReference>
<dbReference type="PANTHER" id="PTHR39082">
    <property type="entry name" value="PHOSPHOLIPASE C-BETA-2-RELATED"/>
    <property type="match status" value="1"/>
</dbReference>
<feature type="domain" description="CT398-like coiled coil hairpin" evidence="2">
    <location>
        <begin position="13"/>
        <end position="192"/>
    </location>
</feature>
<proteinExistence type="predicted"/>
<dbReference type="InterPro" id="IPR056003">
    <property type="entry name" value="CT398_CC_hairpin"/>
</dbReference>
<comment type="caution">
    <text evidence="3">The sequence shown here is derived from an EMBL/GenBank/DDBJ whole genome shotgun (WGS) entry which is preliminary data.</text>
</comment>